<keyword evidence="1" id="KW-0479">Metal-binding</keyword>
<feature type="compositionally biased region" description="Polar residues" evidence="2">
    <location>
        <begin position="116"/>
        <end position="128"/>
    </location>
</feature>
<feature type="region of interest" description="Disordered" evidence="2">
    <location>
        <begin position="103"/>
        <end position="136"/>
    </location>
</feature>
<keyword evidence="5" id="KW-1185">Reference proteome</keyword>
<evidence type="ECO:0000313" key="5">
    <source>
        <dbReference type="Proteomes" id="UP000494106"/>
    </source>
</evidence>
<evidence type="ECO:0000313" key="4">
    <source>
        <dbReference type="EMBL" id="CAB3241229.1"/>
    </source>
</evidence>
<evidence type="ECO:0000256" key="2">
    <source>
        <dbReference type="SAM" id="MobiDB-lite"/>
    </source>
</evidence>
<sequence>MSNPAESITRAWNIWKRIINGDKDKDAVEAVIGCIDNEFLRLRLLSSKCSSVPELISVAATLRQREPRQGEPPAKRPRLKNNRDDNTLCFKCGKPGHVQAHCDKGNEKMTDPKPLLSTSNIDKSLNQTERSKPKCSYCDKTGHYESNCFKKMSDEAEKLI</sequence>
<keyword evidence="1" id="KW-0862">Zinc</keyword>
<dbReference type="PROSITE" id="PS50158">
    <property type="entry name" value="ZF_CCHC"/>
    <property type="match status" value="1"/>
</dbReference>
<dbReference type="Pfam" id="PF00098">
    <property type="entry name" value="zf-CCHC"/>
    <property type="match status" value="1"/>
</dbReference>
<gene>
    <name evidence="4" type="ORF">APLA_LOCUS8489</name>
</gene>
<feature type="domain" description="CCHC-type" evidence="3">
    <location>
        <begin position="89"/>
        <end position="104"/>
    </location>
</feature>
<protein>
    <recommendedName>
        <fullName evidence="3">CCHC-type domain-containing protein</fullName>
    </recommendedName>
</protein>
<dbReference type="GO" id="GO:0008270">
    <property type="term" value="F:zinc ion binding"/>
    <property type="evidence" value="ECO:0007669"/>
    <property type="project" value="UniProtKB-KW"/>
</dbReference>
<dbReference type="Proteomes" id="UP000494106">
    <property type="component" value="Unassembled WGS sequence"/>
</dbReference>
<dbReference type="SMART" id="SM00343">
    <property type="entry name" value="ZnF_C2HC"/>
    <property type="match status" value="2"/>
</dbReference>
<organism evidence="4 5">
    <name type="scientific">Arctia plantaginis</name>
    <name type="common">Wood tiger moth</name>
    <name type="synonym">Phalaena plantaginis</name>
    <dbReference type="NCBI Taxonomy" id="874455"/>
    <lineage>
        <taxon>Eukaryota</taxon>
        <taxon>Metazoa</taxon>
        <taxon>Ecdysozoa</taxon>
        <taxon>Arthropoda</taxon>
        <taxon>Hexapoda</taxon>
        <taxon>Insecta</taxon>
        <taxon>Pterygota</taxon>
        <taxon>Neoptera</taxon>
        <taxon>Endopterygota</taxon>
        <taxon>Lepidoptera</taxon>
        <taxon>Glossata</taxon>
        <taxon>Ditrysia</taxon>
        <taxon>Noctuoidea</taxon>
        <taxon>Erebidae</taxon>
        <taxon>Arctiinae</taxon>
        <taxon>Arctia</taxon>
    </lineage>
</organism>
<evidence type="ECO:0000259" key="3">
    <source>
        <dbReference type="PROSITE" id="PS50158"/>
    </source>
</evidence>
<dbReference type="EMBL" id="CADEBC010000508">
    <property type="protein sequence ID" value="CAB3241229.1"/>
    <property type="molecule type" value="Genomic_DNA"/>
</dbReference>
<feature type="region of interest" description="Disordered" evidence="2">
    <location>
        <begin position="62"/>
        <end position="85"/>
    </location>
</feature>
<proteinExistence type="predicted"/>
<dbReference type="OrthoDB" id="7404956at2759"/>
<keyword evidence="1" id="KW-0863">Zinc-finger</keyword>
<comment type="caution">
    <text evidence="4">The sequence shown here is derived from an EMBL/GenBank/DDBJ whole genome shotgun (WGS) entry which is preliminary data.</text>
</comment>
<dbReference type="InterPro" id="IPR001878">
    <property type="entry name" value="Znf_CCHC"/>
</dbReference>
<dbReference type="AlphaFoldDB" id="A0A8S1A578"/>
<evidence type="ECO:0000256" key="1">
    <source>
        <dbReference type="PROSITE-ProRule" id="PRU00047"/>
    </source>
</evidence>
<accession>A0A8S1A578</accession>
<name>A0A8S1A578_ARCPL</name>
<dbReference type="GO" id="GO:0003676">
    <property type="term" value="F:nucleic acid binding"/>
    <property type="evidence" value="ECO:0007669"/>
    <property type="project" value="InterPro"/>
</dbReference>
<reference evidence="4 5" key="1">
    <citation type="submission" date="2020-04" db="EMBL/GenBank/DDBJ databases">
        <authorList>
            <person name="Wallbank WR R."/>
            <person name="Pardo Diaz C."/>
            <person name="Kozak K."/>
            <person name="Martin S."/>
            <person name="Jiggins C."/>
            <person name="Moest M."/>
            <person name="Warren A I."/>
            <person name="Byers J.R.P. K."/>
            <person name="Montejo-Kovacevich G."/>
            <person name="Yen C E."/>
        </authorList>
    </citation>
    <scope>NUCLEOTIDE SEQUENCE [LARGE SCALE GENOMIC DNA]</scope>
</reference>
<dbReference type="InterPro" id="IPR036875">
    <property type="entry name" value="Znf_CCHC_sf"/>
</dbReference>
<dbReference type="SUPFAM" id="SSF57756">
    <property type="entry name" value="Retrovirus zinc finger-like domains"/>
    <property type="match status" value="2"/>
</dbReference>
<dbReference type="Gene3D" id="4.10.60.10">
    <property type="entry name" value="Zinc finger, CCHC-type"/>
    <property type="match status" value="1"/>
</dbReference>